<sequence length="452" mass="51275">MITNPYYRMICLDELPLIPVQTIAFVLWQLDNLGVAARFSRNMNPGLLCIEGFTSSWGKQELPSFFSINGVEVLALYFQLRWMKVGTNDLHNRGITDGILLQRDEGDLPNTHGNEPRDLKIREERHGFAMITTVDRAFPLYTLVNLANNMRILVGGEEDLYLDRKLQNMTARSYLRHNMMGLGMFLIFLSGTLEWIASQWINSLDQLDRTLHTSLAQMTREKRRTLMFDDDLSKSDQYFAVLQTLHMCTDWINGTLRDVRELCDNIEPILSARVDAVEIDRESLDALCGAVVADSEMHFQPLLDRIERKVEEVKGLRDGIFVTSVKKASKGTGLAENSRQQIRYILVFTVAIVFYLPMGFVTSFFGMHLFNLNDNPTASQTSFIIAFIVLSIAIYAIATGALLVVRDDEWVKTTLASWKLVATSLGIPSQRLPWPGSFNLFNKKKSGKEGAL</sequence>
<gene>
    <name evidence="2" type="ORF">BJX63DRAFT_372746</name>
</gene>
<organism evidence="2 3">
    <name type="scientific">Aspergillus granulosus</name>
    <dbReference type="NCBI Taxonomy" id="176169"/>
    <lineage>
        <taxon>Eukaryota</taxon>
        <taxon>Fungi</taxon>
        <taxon>Dikarya</taxon>
        <taxon>Ascomycota</taxon>
        <taxon>Pezizomycotina</taxon>
        <taxon>Eurotiomycetes</taxon>
        <taxon>Eurotiomycetidae</taxon>
        <taxon>Eurotiales</taxon>
        <taxon>Aspergillaceae</taxon>
        <taxon>Aspergillus</taxon>
        <taxon>Aspergillus subgen. Nidulantes</taxon>
    </lineage>
</organism>
<keyword evidence="1" id="KW-1133">Transmembrane helix</keyword>
<dbReference type="PANTHER" id="PTHR47685">
    <property type="entry name" value="MAGNESIUM TRANSPORT PROTEIN CORA"/>
    <property type="match status" value="1"/>
</dbReference>
<evidence type="ECO:0000313" key="2">
    <source>
        <dbReference type="EMBL" id="KAL2809052.1"/>
    </source>
</evidence>
<accession>A0ABR4H2D6</accession>
<feature type="transmembrane region" description="Helical" evidence="1">
    <location>
        <begin position="179"/>
        <end position="197"/>
    </location>
</feature>
<feature type="transmembrane region" description="Helical" evidence="1">
    <location>
        <begin position="382"/>
        <end position="405"/>
    </location>
</feature>
<comment type="caution">
    <text evidence="2">The sequence shown here is derived from an EMBL/GenBank/DDBJ whole genome shotgun (WGS) entry which is preliminary data.</text>
</comment>
<dbReference type="Proteomes" id="UP001610334">
    <property type="component" value="Unassembled WGS sequence"/>
</dbReference>
<dbReference type="Gene3D" id="1.20.58.340">
    <property type="entry name" value="Magnesium transport protein CorA, transmembrane region"/>
    <property type="match status" value="1"/>
</dbReference>
<evidence type="ECO:0000256" key="1">
    <source>
        <dbReference type="SAM" id="Phobius"/>
    </source>
</evidence>
<protein>
    <submittedName>
        <fullName evidence="2">Uncharacterized protein</fullName>
    </submittedName>
</protein>
<dbReference type="EMBL" id="JBFXLT010000097">
    <property type="protein sequence ID" value="KAL2809052.1"/>
    <property type="molecule type" value="Genomic_DNA"/>
</dbReference>
<dbReference type="Pfam" id="PF01544">
    <property type="entry name" value="CorA"/>
    <property type="match status" value="1"/>
</dbReference>
<keyword evidence="1" id="KW-0812">Transmembrane</keyword>
<reference evidence="2 3" key="1">
    <citation type="submission" date="2024-07" db="EMBL/GenBank/DDBJ databases">
        <title>Section-level genome sequencing and comparative genomics of Aspergillus sections Usti and Cavernicolus.</title>
        <authorList>
            <consortium name="Lawrence Berkeley National Laboratory"/>
            <person name="Nybo J.L."/>
            <person name="Vesth T.C."/>
            <person name="Theobald S."/>
            <person name="Frisvad J.C."/>
            <person name="Larsen T.O."/>
            <person name="Kjaerboelling I."/>
            <person name="Rothschild-Mancinelli K."/>
            <person name="Lyhne E.K."/>
            <person name="Kogle M.E."/>
            <person name="Barry K."/>
            <person name="Clum A."/>
            <person name="Na H."/>
            <person name="Ledsgaard L."/>
            <person name="Lin J."/>
            <person name="Lipzen A."/>
            <person name="Kuo A."/>
            <person name="Riley R."/>
            <person name="Mondo S."/>
            <person name="Labutti K."/>
            <person name="Haridas S."/>
            <person name="Pangalinan J."/>
            <person name="Salamov A.A."/>
            <person name="Simmons B.A."/>
            <person name="Magnuson J.K."/>
            <person name="Chen J."/>
            <person name="Drula E."/>
            <person name="Henrissat B."/>
            <person name="Wiebenga A."/>
            <person name="Lubbers R.J."/>
            <person name="Gomes A.C."/>
            <person name="Makela M.R."/>
            <person name="Stajich J."/>
            <person name="Grigoriev I.V."/>
            <person name="Mortensen U.H."/>
            <person name="De Vries R.P."/>
            <person name="Baker S.E."/>
            <person name="Andersen M.R."/>
        </authorList>
    </citation>
    <scope>NUCLEOTIDE SEQUENCE [LARGE SCALE GENOMIC DNA]</scope>
    <source>
        <strain evidence="2 3">CBS 588.65</strain>
    </source>
</reference>
<dbReference type="InterPro" id="IPR002523">
    <property type="entry name" value="MgTranspt_CorA/ZnTranspt_ZntB"/>
</dbReference>
<dbReference type="InterPro" id="IPR050829">
    <property type="entry name" value="CorA_MIT"/>
</dbReference>
<proteinExistence type="predicted"/>
<keyword evidence="1" id="KW-0472">Membrane</keyword>
<name>A0ABR4H2D6_9EURO</name>
<dbReference type="PANTHER" id="PTHR47685:SF1">
    <property type="entry name" value="MAGNESIUM TRANSPORT PROTEIN CORA"/>
    <property type="match status" value="1"/>
</dbReference>
<keyword evidence="3" id="KW-1185">Reference proteome</keyword>
<evidence type="ECO:0000313" key="3">
    <source>
        <dbReference type="Proteomes" id="UP001610334"/>
    </source>
</evidence>
<feature type="transmembrane region" description="Helical" evidence="1">
    <location>
        <begin position="344"/>
        <end position="370"/>
    </location>
</feature>